<feature type="region of interest" description="Disordered" evidence="1">
    <location>
        <begin position="47"/>
        <end position="68"/>
    </location>
</feature>
<dbReference type="RefSeq" id="WP_074571779.1">
    <property type="nucleotide sequence ID" value="NZ_FNJQ01000007.1"/>
</dbReference>
<dbReference type="Proteomes" id="UP000182412">
    <property type="component" value="Unassembled WGS sequence"/>
</dbReference>
<dbReference type="EMBL" id="FNJQ01000007">
    <property type="protein sequence ID" value="SDP14128.1"/>
    <property type="molecule type" value="Genomic_DNA"/>
</dbReference>
<sequence>MNRRRIVSGGILGLLLLGAATAFLWPKESPQAPASQQITETTVATRNEAETKINRIPEPQQEKRTEKPEVKPIKDVFVYTFEGDKVFIVAGSVTTNKNTQEWQAKIKNVNSKGEAQPVQSVSFKQEGTQILTRSGQGKWRAIDEMDRSLFNKVVDISGNY</sequence>
<gene>
    <name evidence="2" type="ORF">SAMN05216366_10765</name>
</gene>
<name>A0A1H0QBS2_SELRU</name>
<proteinExistence type="predicted"/>
<reference evidence="2 3" key="1">
    <citation type="submission" date="2016-10" db="EMBL/GenBank/DDBJ databases">
        <authorList>
            <person name="de Groot N.N."/>
        </authorList>
    </citation>
    <scope>NUCLEOTIDE SEQUENCE [LARGE SCALE GENOMIC DNA]</scope>
    <source>
        <strain evidence="2 3">S137</strain>
    </source>
</reference>
<accession>A0A1H0QBS2</accession>
<dbReference type="OrthoDB" id="1666015at2"/>
<dbReference type="AlphaFoldDB" id="A0A1H0QBS2"/>
<evidence type="ECO:0000256" key="1">
    <source>
        <dbReference type="SAM" id="MobiDB-lite"/>
    </source>
</evidence>
<evidence type="ECO:0000313" key="2">
    <source>
        <dbReference type="EMBL" id="SDP14128.1"/>
    </source>
</evidence>
<evidence type="ECO:0000313" key="3">
    <source>
        <dbReference type="Proteomes" id="UP000182412"/>
    </source>
</evidence>
<protein>
    <submittedName>
        <fullName evidence="2">Uncharacterized protein</fullName>
    </submittedName>
</protein>
<organism evidence="2 3">
    <name type="scientific">Selenomonas ruminantium</name>
    <dbReference type="NCBI Taxonomy" id="971"/>
    <lineage>
        <taxon>Bacteria</taxon>
        <taxon>Bacillati</taxon>
        <taxon>Bacillota</taxon>
        <taxon>Negativicutes</taxon>
        <taxon>Selenomonadales</taxon>
        <taxon>Selenomonadaceae</taxon>
        <taxon>Selenomonas</taxon>
    </lineage>
</organism>